<evidence type="ECO:0000256" key="2">
    <source>
        <dbReference type="SAM" id="MobiDB-lite"/>
    </source>
</evidence>
<reference evidence="4 5" key="1">
    <citation type="submission" date="2019-02" db="EMBL/GenBank/DDBJ databases">
        <title>Genomic Encyclopedia of Type Strains, Phase IV (KMG-IV): sequencing the most valuable type-strain genomes for metagenomic binning, comparative biology and taxonomic classification.</title>
        <authorList>
            <person name="Goeker M."/>
        </authorList>
    </citation>
    <scope>NUCLEOTIDE SEQUENCE [LARGE SCALE GENOMIC DNA]</scope>
    <source>
        <strain evidence="4 5">DSM 45622</strain>
    </source>
</reference>
<dbReference type="AlphaFoldDB" id="A0A4Q7NVS8"/>
<dbReference type="SUPFAM" id="SSF55874">
    <property type="entry name" value="ATPase domain of HSP90 chaperone/DNA topoisomerase II/histidine kinase"/>
    <property type="match status" value="1"/>
</dbReference>
<dbReference type="InterPro" id="IPR003594">
    <property type="entry name" value="HATPase_dom"/>
</dbReference>
<sequence length="169" mass="17845">MPVSPAVGPPAARVLPGKGHHPTPARRGMATVLLPHAASSVGVVRSQLSSDLLRCGLPLAAVDDVVLVASEIVSNALKHARPLPSGRVRVHWQVEEDALEVEVTDGGSGTRPRRAEGTAPGAGRGLRVVDRLARLWGVRDAPGETTVWAVVDLDARRITLESRALRHDA</sequence>
<dbReference type="SMART" id="SM00387">
    <property type="entry name" value="HATPase_c"/>
    <property type="match status" value="1"/>
</dbReference>
<dbReference type="InterPro" id="IPR050267">
    <property type="entry name" value="Anti-sigma-factor_SerPK"/>
</dbReference>
<dbReference type="PANTHER" id="PTHR35526">
    <property type="entry name" value="ANTI-SIGMA-F FACTOR RSBW-RELATED"/>
    <property type="match status" value="1"/>
</dbReference>
<name>A0A4Q7NVS8_9ACTN</name>
<feature type="domain" description="Histidine kinase/HSP90-like ATPase" evidence="3">
    <location>
        <begin position="60"/>
        <end position="155"/>
    </location>
</feature>
<dbReference type="PANTHER" id="PTHR35526:SF3">
    <property type="entry name" value="ANTI-SIGMA-F FACTOR RSBW"/>
    <property type="match status" value="1"/>
</dbReference>
<dbReference type="EMBL" id="SGXD01000001">
    <property type="protein sequence ID" value="RZS91297.1"/>
    <property type="molecule type" value="Genomic_DNA"/>
</dbReference>
<dbReference type="Proteomes" id="UP000293638">
    <property type="component" value="Unassembled WGS sequence"/>
</dbReference>
<keyword evidence="1" id="KW-0808">Transferase</keyword>
<comment type="caution">
    <text evidence="4">The sequence shown here is derived from an EMBL/GenBank/DDBJ whole genome shotgun (WGS) entry which is preliminary data.</text>
</comment>
<gene>
    <name evidence="4" type="ORF">EV189_0534</name>
</gene>
<protein>
    <submittedName>
        <fullName evidence="4">Anti-sigma regulatory factor (Ser/Thr protein kinase)</fullName>
    </submittedName>
</protein>
<dbReference type="Gene3D" id="3.30.565.10">
    <property type="entry name" value="Histidine kinase-like ATPase, C-terminal domain"/>
    <property type="match status" value="1"/>
</dbReference>
<feature type="region of interest" description="Disordered" evidence="2">
    <location>
        <begin position="1"/>
        <end position="25"/>
    </location>
</feature>
<dbReference type="InterPro" id="IPR036890">
    <property type="entry name" value="HATPase_C_sf"/>
</dbReference>
<evidence type="ECO:0000259" key="3">
    <source>
        <dbReference type="SMART" id="SM00387"/>
    </source>
</evidence>
<keyword evidence="1" id="KW-0723">Serine/threonine-protein kinase</keyword>
<organism evidence="4 5">
    <name type="scientific">Motilibacter rhizosphaerae</name>
    <dbReference type="NCBI Taxonomy" id="598652"/>
    <lineage>
        <taxon>Bacteria</taxon>
        <taxon>Bacillati</taxon>
        <taxon>Actinomycetota</taxon>
        <taxon>Actinomycetes</taxon>
        <taxon>Motilibacterales</taxon>
        <taxon>Motilibacteraceae</taxon>
        <taxon>Motilibacter</taxon>
    </lineage>
</organism>
<proteinExistence type="predicted"/>
<evidence type="ECO:0000313" key="5">
    <source>
        <dbReference type="Proteomes" id="UP000293638"/>
    </source>
</evidence>
<keyword evidence="5" id="KW-1185">Reference proteome</keyword>
<dbReference type="CDD" id="cd16936">
    <property type="entry name" value="HATPase_RsbW-like"/>
    <property type="match status" value="1"/>
</dbReference>
<dbReference type="Pfam" id="PF13581">
    <property type="entry name" value="HATPase_c_2"/>
    <property type="match status" value="1"/>
</dbReference>
<evidence type="ECO:0000313" key="4">
    <source>
        <dbReference type="EMBL" id="RZS91297.1"/>
    </source>
</evidence>
<evidence type="ECO:0000256" key="1">
    <source>
        <dbReference type="ARBA" id="ARBA00022527"/>
    </source>
</evidence>
<dbReference type="GO" id="GO:0004674">
    <property type="term" value="F:protein serine/threonine kinase activity"/>
    <property type="evidence" value="ECO:0007669"/>
    <property type="project" value="UniProtKB-KW"/>
</dbReference>
<keyword evidence="1" id="KW-0418">Kinase</keyword>
<accession>A0A4Q7NVS8</accession>
<dbReference type="OrthoDB" id="3473090at2"/>